<evidence type="ECO:0000259" key="1">
    <source>
        <dbReference type="PROSITE" id="PS51340"/>
    </source>
</evidence>
<dbReference type="EMBL" id="LVWD01000042">
    <property type="protein sequence ID" value="OAD39586.1"/>
    <property type="molecule type" value="Genomic_DNA"/>
</dbReference>
<evidence type="ECO:0000313" key="5">
    <source>
        <dbReference type="Proteomes" id="UP000185680"/>
    </source>
</evidence>
<evidence type="ECO:0000313" key="3">
    <source>
        <dbReference type="EMBL" id="OAD39586.1"/>
    </source>
</evidence>
<dbReference type="RefSeq" id="WP_066096275.1">
    <property type="nucleotide sequence ID" value="NZ_CP017476.1"/>
</dbReference>
<accession>A0A167GKR8</accession>
<dbReference type="InterPro" id="IPR052716">
    <property type="entry name" value="MOSC_domain"/>
</dbReference>
<dbReference type="GO" id="GO:0030170">
    <property type="term" value="F:pyridoxal phosphate binding"/>
    <property type="evidence" value="ECO:0007669"/>
    <property type="project" value="InterPro"/>
</dbReference>
<dbReference type="Pfam" id="PF03473">
    <property type="entry name" value="MOSC"/>
    <property type="match status" value="1"/>
</dbReference>
<dbReference type="PANTHER" id="PTHR36930:SF1">
    <property type="entry name" value="MOSC DOMAIN-CONTAINING PROTEIN"/>
    <property type="match status" value="1"/>
</dbReference>
<dbReference type="AlphaFoldDB" id="A0A167GKR8"/>
<dbReference type="GO" id="GO:0030151">
    <property type="term" value="F:molybdenum ion binding"/>
    <property type="evidence" value="ECO:0007669"/>
    <property type="project" value="InterPro"/>
</dbReference>
<dbReference type="GO" id="GO:0003824">
    <property type="term" value="F:catalytic activity"/>
    <property type="evidence" value="ECO:0007669"/>
    <property type="project" value="InterPro"/>
</dbReference>
<reference evidence="3 4" key="1">
    <citation type="submission" date="2016-02" db="EMBL/GenBank/DDBJ databases">
        <title>Draft genome sequence of Hydrogenophaga sp. LPB0072.</title>
        <authorList>
            <person name="Shin S.-K."/>
            <person name="Yi H."/>
        </authorList>
    </citation>
    <scope>NUCLEOTIDE SEQUENCE [LARGE SCALE GENOMIC DNA]</scope>
    <source>
        <strain evidence="3 4">LPB0072</strain>
    </source>
</reference>
<dbReference type="InterPro" id="IPR005302">
    <property type="entry name" value="MoCF_Sase_C"/>
</dbReference>
<organism evidence="2 5">
    <name type="scientific">Hydrogenophaga crassostreae</name>
    <dbReference type="NCBI Taxonomy" id="1763535"/>
    <lineage>
        <taxon>Bacteria</taxon>
        <taxon>Pseudomonadati</taxon>
        <taxon>Pseudomonadota</taxon>
        <taxon>Betaproteobacteria</taxon>
        <taxon>Burkholderiales</taxon>
        <taxon>Comamonadaceae</taxon>
        <taxon>Hydrogenophaga</taxon>
    </lineage>
</organism>
<dbReference type="EMBL" id="CP017476">
    <property type="protein sequence ID" value="AOW15917.1"/>
    <property type="molecule type" value="Genomic_DNA"/>
</dbReference>
<name>A0A167GKR8_9BURK</name>
<evidence type="ECO:0000313" key="4">
    <source>
        <dbReference type="Proteomes" id="UP000185657"/>
    </source>
</evidence>
<keyword evidence="4" id="KW-1185">Reference proteome</keyword>
<dbReference type="OrthoDB" id="1550913at2"/>
<dbReference type="PROSITE" id="PS51340">
    <property type="entry name" value="MOSC"/>
    <property type="match status" value="1"/>
</dbReference>
<gene>
    <name evidence="2" type="ORF">LPB072_21925</name>
    <name evidence="3" type="ORF">LPB72_21310</name>
</gene>
<dbReference type="Proteomes" id="UP000185657">
    <property type="component" value="Unassembled WGS sequence"/>
</dbReference>
<protein>
    <recommendedName>
        <fullName evidence="1">MOSC domain-containing protein</fullName>
    </recommendedName>
</protein>
<dbReference type="KEGG" id="hyl:LPB072_21925"/>
<dbReference type="Proteomes" id="UP000185680">
    <property type="component" value="Chromosome"/>
</dbReference>
<feature type="domain" description="MOSC" evidence="1">
    <location>
        <begin position="46"/>
        <end position="187"/>
    </location>
</feature>
<dbReference type="STRING" id="1763535.LPB072_21925"/>
<reference evidence="2 5" key="2">
    <citation type="submission" date="2016-10" db="EMBL/GenBank/DDBJ databases">
        <title>Hydorgenophaga sp. LPB0072 isolated from gastropod.</title>
        <authorList>
            <person name="Kim E."/>
            <person name="Yi H."/>
        </authorList>
    </citation>
    <scope>NUCLEOTIDE SEQUENCE [LARGE SCALE GENOMIC DNA]</scope>
    <source>
        <strain evidence="2 5">LPB0072</strain>
    </source>
</reference>
<dbReference type="InterPro" id="IPR011037">
    <property type="entry name" value="Pyrv_Knase-like_insert_dom_sf"/>
</dbReference>
<proteinExistence type="predicted"/>
<evidence type="ECO:0000313" key="2">
    <source>
        <dbReference type="EMBL" id="AOW15917.1"/>
    </source>
</evidence>
<dbReference type="PANTHER" id="PTHR36930">
    <property type="entry name" value="METAL-SULFUR CLUSTER BIOSYNTHESIS PROTEINS YUAD-RELATED"/>
    <property type="match status" value="1"/>
</dbReference>
<dbReference type="Gene3D" id="2.40.33.20">
    <property type="entry name" value="PK beta-barrel domain-like"/>
    <property type="match status" value="1"/>
</dbReference>
<dbReference type="SUPFAM" id="SSF50800">
    <property type="entry name" value="PK beta-barrel domain-like"/>
    <property type="match status" value="1"/>
</dbReference>
<sequence length="199" mass="21556">MSSSPTAFRQGPPLAEPGGLRALTAQFPFPGRLDAIWVRSERRGAMRALGEAQAEVGRGLLGDHRSSRLRSGPERRAREISLIQAEHMPLLARWVGLDHLDAGALRRNLVISGINLLSLRSPFADNRLVWQLGDEVLLQVTGPCDPCSRMETLRGPGGYNAMRGHGGLTAMLLRGGRLKIGDQLKPAGQATTGENDDHD</sequence>